<dbReference type="EMBL" id="JAHDVG010000486">
    <property type="protein sequence ID" value="KAH1168111.1"/>
    <property type="molecule type" value="Genomic_DNA"/>
</dbReference>
<feature type="region of interest" description="Disordered" evidence="1">
    <location>
        <begin position="1"/>
        <end position="80"/>
    </location>
</feature>
<organism evidence="2 3">
    <name type="scientific">Mauremys mutica</name>
    <name type="common">yellowpond turtle</name>
    <dbReference type="NCBI Taxonomy" id="74926"/>
    <lineage>
        <taxon>Eukaryota</taxon>
        <taxon>Metazoa</taxon>
        <taxon>Chordata</taxon>
        <taxon>Craniata</taxon>
        <taxon>Vertebrata</taxon>
        <taxon>Euteleostomi</taxon>
        <taxon>Archelosauria</taxon>
        <taxon>Testudinata</taxon>
        <taxon>Testudines</taxon>
        <taxon>Cryptodira</taxon>
        <taxon>Durocryptodira</taxon>
        <taxon>Testudinoidea</taxon>
        <taxon>Geoemydidae</taxon>
        <taxon>Geoemydinae</taxon>
        <taxon>Mauremys</taxon>
    </lineage>
</organism>
<sequence length="80" mass="8632">MGEALRSGGLRQRPGVRTPRSAPTDEIDARQCGSATDFPMLWRPRPTPVWERDGAGPEAASGSHAWQPGVRVLSPAGVRR</sequence>
<accession>A0A9D3WUG5</accession>
<reference evidence="2" key="1">
    <citation type="submission" date="2021-09" db="EMBL/GenBank/DDBJ databases">
        <title>The genome of Mauremys mutica provides insights into the evolution of semi-aquatic lifestyle.</title>
        <authorList>
            <person name="Gong S."/>
            <person name="Gao Y."/>
        </authorList>
    </citation>
    <scope>NUCLEOTIDE SEQUENCE</scope>
    <source>
        <strain evidence="2">MM-2020</strain>
        <tissue evidence="2">Muscle</tissue>
    </source>
</reference>
<evidence type="ECO:0000313" key="2">
    <source>
        <dbReference type="EMBL" id="KAH1168111.1"/>
    </source>
</evidence>
<evidence type="ECO:0000313" key="3">
    <source>
        <dbReference type="Proteomes" id="UP000827986"/>
    </source>
</evidence>
<dbReference type="Proteomes" id="UP000827986">
    <property type="component" value="Unassembled WGS sequence"/>
</dbReference>
<comment type="caution">
    <text evidence="2">The sequence shown here is derived from an EMBL/GenBank/DDBJ whole genome shotgun (WGS) entry which is preliminary data.</text>
</comment>
<protein>
    <submittedName>
        <fullName evidence="2">Uncharacterized protein</fullName>
    </submittedName>
</protein>
<dbReference type="AlphaFoldDB" id="A0A9D3WUG5"/>
<gene>
    <name evidence="2" type="ORF">KIL84_003594</name>
</gene>
<keyword evidence="3" id="KW-1185">Reference proteome</keyword>
<evidence type="ECO:0000256" key="1">
    <source>
        <dbReference type="SAM" id="MobiDB-lite"/>
    </source>
</evidence>
<name>A0A9D3WUG5_9SAUR</name>
<proteinExistence type="predicted"/>